<gene>
    <name evidence="1" type="ORF">Pint_10354</name>
</gene>
<reference evidence="2" key="1">
    <citation type="journal article" date="2023" name="G3 (Bethesda)">
        <title>Genome assembly and association tests identify interacting loci associated with vigor, precocity, and sex in interspecific pistachio rootstocks.</title>
        <authorList>
            <person name="Palmer W."/>
            <person name="Jacygrad E."/>
            <person name="Sagayaradj S."/>
            <person name="Cavanaugh K."/>
            <person name="Han R."/>
            <person name="Bertier L."/>
            <person name="Beede B."/>
            <person name="Kafkas S."/>
            <person name="Golino D."/>
            <person name="Preece J."/>
            <person name="Michelmore R."/>
        </authorList>
    </citation>
    <scope>NUCLEOTIDE SEQUENCE [LARGE SCALE GENOMIC DNA]</scope>
</reference>
<evidence type="ECO:0000313" key="2">
    <source>
        <dbReference type="Proteomes" id="UP001163603"/>
    </source>
</evidence>
<comment type="caution">
    <text evidence="1">The sequence shown here is derived from an EMBL/GenBank/DDBJ whole genome shotgun (WGS) entry which is preliminary data.</text>
</comment>
<dbReference type="Proteomes" id="UP001163603">
    <property type="component" value="Chromosome 12"/>
</dbReference>
<name>A0ACC0XFD1_9ROSI</name>
<protein>
    <submittedName>
        <fullName evidence="1">Uncharacterized protein</fullName>
    </submittedName>
</protein>
<organism evidence="1 2">
    <name type="scientific">Pistacia integerrima</name>
    <dbReference type="NCBI Taxonomy" id="434235"/>
    <lineage>
        <taxon>Eukaryota</taxon>
        <taxon>Viridiplantae</taxon>
        <taxon>Streptophyta</taxon>
        <taxon>Embryophyta</taxon>
        <taxon>Tracheophyta</taxon>
        <taxon>Spermatophyta</taxon>
        <taxon>Magnoliopsida</taxon>
        <taxon>eudicotyledons</taxon>
        <taxon>Gunneridae</taxon>
        <taxon>Pentapetalae</taxon>
        <taxon>rosids</taxon>
        <taxon>malvids</taxon>
        <taxon>Sapindales</taxon>
        <taxon>Anacardiaceae</taxon>
        <taxon>Pistacia</taxon>
    </lineage>
</organism>
<accession>A0ACC0XFD1</accession>
<dbReference type="EMBL" id="CM047747">
    <property type="protein sequence ID" value="KAJ0016952.1"/>
    <property type="molecule type" value="Genomic_DNA"/>
</dbReference>
<sequence length="178" mass="20607">MDCSQFIDTLDSLWFFSNVLSSTTQQSGHARDEQTVQEEPENPIIKVEENQNLGQRCCVCGEFAPELEPQVLHLEPVDLTKPEEKIKSRRSGRRKRRSKRMLHERRKILGELDLGFDRNMDSDDLSSKSLLFDFEETTSSGYQMFGSQVHYQMNMKMPPLEDGMAMKEHLKSWAYAVA</sequence>
<keyword evidence="2" id="KW-1185">Reference proteome</keyword>
<proteinExistence type="predicted"/>
<evidence type="ECO:0000313" key="1">
    <source>
        <dbReference type="EMBL" id="KAJ0016952.1"/>
    </source>
</evidence>